<dbReference type="EMBL" id="MG189906">
    <property type="protein sequence ID" value="ATS92358.1"/>
    <property type="molecule type" value="Genomic_DNA"/>
</dbReference>
<gene>
    <name evidence="2" type="ORF">DLP05_117</name>
</gene>
<reference evidence="2 3" key="2">
    <citation type="submission" date="2017-11" db="EMBL/GenBank/DDBJ databases">
        <title>Lysogenic conversion of Stenotrophomonas maltophilia by temperate phage DLP4.</title>
        <authorList>
            <person name="Dennis J."/>
            <person name="Stothard P."/>
        </authorList>
    </citation>
    <scope>NUCLEOTIDE SEQUENCE [LARGE SCALE GENOMIC DNA]</scope>
</reference>
<name>A0A2D2W2K1_9CAUD</name>
<reference evidence="3" key="1">
    <citation type="submission" date="2017-10" db="EMBL/GenBank/DDBJ databases">
        <authorList>
            <person name="Peters D.L."/>
        </authorList>
    </citation>
    <scope>NUCLEOTIDE SEQUENCE [LARGE SCALE GENOMIC DNA]</scope>
</reference>
<proteinExistence type="predicted"/>
<sequence length="124" mass="14351">MWSESKESEKDAAARPTKSEPTNKTGWIAYYSTDASGGGWHQPKYLHLPWASEDQSDEVHHWIIDTRETWMQHASRAHLCVHYGVVPPVEVVKELRDDYVKSANRHLALAEELNKQLQERGLWD</sequence>
<evidence type="ECO:0000256" key="1">
    <source>
        <dbReference type="SAM" id="MobiDB-lite"/>
    </source>
</evidence>
<evidence type="ECO:0000313" key="3">
    <source>
        <dbReference type="Proteomes" id="UP000241675"/>
    </source>
</evidence>
<evidence type="ECO:0000313" key="2">
    <source>
        <dbReference type="EMBL" id="ATS92358.1"/>
    </source>
</evidence>
<feature type="region of interest" description="Disordered" evidence="1">
    <location>
        <begin position="1"/>
        <end position="26"/>
    </location>
</feature>
<accession>A0A2D2W2K1</accession>
<keyword evidence="3" id="KW-1185">Reference proteome</keyword>
<dbReference type="Proteomes" id="UP000241675">
    <property type="component" value="Segment"/>
</dbReference>
<feature type="compositionally biased region" description="Basic and acidic residues" evidence="1">
    <location>
        <begin position="1"/>
        <end position="13"/>
    </location>
</feature>
<protein>
    <submittedName>
        <fullName evidence="2">Uncharacterized protein</fullName>
    </submittedName>
</protein>
<organism evidence="2 3">
    <name type="scientific">Stenotrophomonas phage vB_SmaS_DLP_5</name>
    <dbReference type="NCBI Taxonomy" id="2044561"/>
    <lineage>
        <taxon>Viruses</taxon>
        <taxon>Duplodnaviria</taxon>
        <taxon>Heunggongvirae</taxon>
        <taxon>Uroviricota</taxon>
        <taxon>Caudoviricetes</taxon>
        <taxon>Delepquintavirus</taxon>
        <taxon>Delepquintavirus DLP5</taxon>
    </lineage>
</organism>